<feature type="transmembrane region" description="Helical" evidence="6">
    <location>
        <begin position="184"/>
        <end position="202"/>
    </location>
</feature>
<keyword evidence="3 6" id="KW-0812">Transmembrane</keyword>
<feature type="transmembrane region" description="Helical" evidence="6">
    <location>
        <begin position="34"/>
        <end position="55"/>
    </location>
</feature>
<reference evidence="7" key="1">
    <citation type="submission" date="2020-05" db="EMBL/GenBank/DDBJ databases">
        <authorList>
            <person name="Zhu T."/>
            <person name="Keshari N."/>
            <person name="Lu X."/>
        </authorList>
    </citation>
    <scope>NUCLEOTIDE SEQUENCE</scope>
    <source>
        <strain evidence="7">NK1-12</strain>
    </source>
</reference>
<dbReference type="PANTHER" id="PTHR30086">
    <property type="entry name" value="ARGININE EXPORTER PROTEIN ARGO"/>
    <property type="match status" value="1"/>
</dbReference>
<sequence length="204" mass="21469">MLPSFLRALIIGLSIAAPVGPIGILCIRRALAEGWLVGLVTGLGAATADAIYGAIAGFGLTFISMFLVNQAGWLRLIGGLFLCYLGIKTMRSKPTKAAATVERSGKGLFAAYSSTVFLTLTNPATIISFVAVFAGLGLATNQADYASAAVLVMGVFLGSALWWLMLSSSVSLFRAHFNPNRLKWLNRISGLILLVFGIIALSPT</sequence>
<comment type="subcellular location">
    <subcellularLocation>
        <location evidence="1">Cell membrane</location>
        <topology evidence="1">Multi-pass membrane protein</topology>
    </subcellularLocation>
</comment>
<protein>
    <submittedName>
        <fullName evidence="7">LysE family transporter</fullName>
    </submittedName>
</protein>
<evidence type="ECO:0000256" key="1">
    <source>
        <dbReference type="ARBA" id="ARBA00004651"/>
    </source>
</evidence>
<gene>
    <name evidence="7" type="ORF">HJG54_08740</name>
</gene>
<feature type="transmembrane region" description="Helical" evidence="6">
    <location>
        <begin position="145"/>
        <end position="164"/>
    </location>
</feature>
<evidence type="ECO:0000256" key="3">
    <source>
        <dbReference type="ARBA" id="ARBA00022692"/>
    </source>
</evidence>
<dbReference type="EMBL" id="CP053586">
    <property type="protein sequence ID" value="WNZ22937.1"/>
    <property type="molecule type" value="Genomic_DNA"/>
</dbReference>
<evidence type="ECO:0000256" key="2">
    <source>
        <dbReference type="ARBA" id="ARBA00022475"/>
    </source>
</evidence>
<evidence type="ECO:0000313" key="7">
    <source>
        <dbReference type="EMBL" id="WNZ22937.1"/>
    </source>
</evidence>
<proteinExistence type="predicted"/>
<organism evidence="7">
    <name type="scientific">Leptolyngbya sp. NK1-12</name>
    <dbReference type="NCBI Taxonomy" id="2547451"/>
    <lineage>
        <taxon>Bacteria</taxon>
        <taxon>Bacillati</taxon>
        <taxon>Cyanobacteriota</taxon>
        <taxon>Cyanophyceae</taxon>
        <taxon>Leptolyngbyales</taxon>
        <taxon>Leptolyngbyaceae</taxon>
        <taxon>Leptolyngbya group</taxon>
        <taxon>Leptolyngbya</taxon>
    </lineage>
</organism>
<evidence type="ECO:0000256" key="5">
    <source>
        <dbReference type="ARBA" id="ARBA00023136"/>
    </source>
</evidence>
<dbReference type="Pfam" id="PF01810">
    <property type="entry name" value="LysE"/>
    <property type="match status" value="1"/>
</dbReference>
<evidence type="ECO:0000256" key="4">
    <source>
        <dbReference type="ARBA" id="ARBA00022989"/>
    </source>
</evidence>
<dbReference type="GO" id="GO:0015171">
    <property type="term" value="F:amino acid transmembrane transporter activity"/>
    <property type="evidence" value="ECO:0007669"/>
    <property type="project" value="TreeGrafter"/>
</dbReference>
<keyword evidence="5 6" id="KW-0472">Membrane</keyword>
<keyword evidence="4 6" id="KW-1133">Transmembrane helix</keyword>
<dbReference type="InterPro" id="IPR001123">
    <property type="entry name" value="LeuE-type"/>
</dbReference>
<accession>A0AA97AJR9</accession>
<feature type="transmembrane region" description="Helical" evidence="6">
    <location>
        <begin position="6"/>
        <end position="27"/>
    </location>
</feature>
<dbReference type="RefSeq" id="WP_316434485.1">
    <property type="nucleotide sequence ID" value="NZ_CP053586.1"/>
</dbReference>
<dbReference type="AlphaFoldDB" id="A0AA97AJR9"/>
<keyword evidence="2" id="KW-1003">Cell membrane</keyword>
<feature type="transmembrane region" description="Helical" evidence="6">
    <location>
        <begin position="108"/>
        <end position="139"/>
    </location>
</feature>
<dbReference type="GO" id="GO:0005886">
    <property type="term" value="C:plasma membrane"/>
    <property type="evidence" value="ECO:0007669"/>
    <property type="project" value="UniProtKB-SubCell"/>
</dbReference>
<name>A0AA97AJR9_9CYAN</name>
<feature type="transmembrane region" description="Helical" evidence="6">
    <location>
        <begin position="61"/>
        <end position="87"/>
    </location>
</feature>
<dbReference type="PANTHER" id="PTHR30086:SF20">
    <property type="entry name" value="ARGININE EXPORTER PROTEIN ARGO-RELATED"/>
    <property type="match status" value="1"/>
</dbReference>
<evidence type="ECO:0000256" key="6">
    <source>
        <dbReference type="SAM" id="Phobius"/>
    </source>
</evidence>